<accession>A0AAJ5XA25</accession>
<sequence>MAEIVNLRAARKAKERAGKQAQTDANRAKFGQTKQAKQARQREAERAESLLDGAKRDPGA</sequence>
<organism evidence="2 3">
    <name type="scientific">Candidatus Andeanibacterium colombiense</name>
    <dbReference type="NCBI Taxonomy" id="3121345"/>
    <lineage>
        <taxon>Bacteria</taxon>
        <taxon>Pseudomonadati</taxon>
        <taxon>Pseudomonadota</taxon>
        <taxon>Alphaproteobacteria</taxon>
        <taxon>Sphingomonadales</taxon>
        <taxon>Sphingomonadaceae</taxon>
        <taxon>Candidatus Andeanibacterium</taxon>
    </lineage>
</organism>
<dbReference type="AlphaFoldDB" id="A0AAJ5XA25"/>
<dbReference type="Pfam" id="PF13770">
    <property type="entry name" value="DUF4169"/>
    <property type="match status" value="1"/>
</dbReference>
<proteinExistence type="predicted"/>
<evidence type="ECO:0000256" key="1">
    <source>
        <dbReference type="SAM" id="MobiDB-lite"/>
    </source>
</evidence>
<reference evidence="2" key="1">
    <citation type="submission" date="2023-03" db="EMBL/GenBank/DDBJ databases">
        <title>Andean soil-derived lignocellulolytic bacterial consortium as a source of novel taxa and putative plastic-active enzymes.</title>
        <authorList>
            <person name="Diaz-Garcia L."/>
            <person name="Chuvochina M."/>
            <person name="Feuerriegel G."/>
            <person name="Bunk B."/>
            <person name="Sproer C."/>
            <person name="Streit W.R."/>
            <person name="Rodriguez L.M."/>
            <person name="Overmann J."/>
            <person name="Jimenez D.J."/>
        </authorList>
    </citation>
    <scope>NUCLEOTIDE SEQUENCE</scope>
    <source>
        <strain evidence="2">MAG 26</strain>
    </source>
</reference>
<dbReference type="Proteomes" id="UP001218362">
    <property type="component" value="Chromosome"/>
</dbReference>
<dbReference type="EMBL" id="CP119316">
    <property type="protein sequence ID" value="WEK47346.1"/>
    <property type="molecule type" value="Genomic_DNA"/>
</dbReference>
<dbReference type="InterPro" id="IPR025227">
    <property type="entry name" value="DUF4169"/>
</dbReference>
<name>A0AAJ5XA25_9SPHN</name>
<gene>
    <name evidence="2" type="ORF">P0Y56_03415</name>
</gene>
<evidence type="ECO:0000313" key="3">
    <source>
        <dbReference type="Proteomes" id="UP001218362"/>
    </source>
</evidence>
<feature type="region of interest" description="Disordered" evidence="1">
    <location>
        <begin position="1"/>
        <end position="60"/>
    </location>
</feature>
<protein>
    <submittedName>
        <fullName evidence="2">DUF4169 family protein</fullName>
    </submittedName>
</protein>
<evidence type="ECO:0000313" key="2">
    <source>
        <dbReference type="EMBL" id="WEK47346.1"/>
    </source>
</evidence>
<dbReference type="KEGG" id="acob:P0Y56_03415"/>
<feature type="compositionally biased region" description="Basic and acidic residues" evidence="1">
    <location>
        <begin position="40"/>
        <end position="60"/>
    </location>
</feature>